<accession>A0A0A8Z7Z1</accession>
<organism evidence="1">
    <name type="scientific">Arundo donax</name>
    <name type="common">Giant reed</name>
    <name type="synonym">Donax arundinaceus</name>
    <dbReference type="NCBI Taxonomy" id="35708"/>
    <lineage>
        <taxon>Eukaryota</taxon>
        <taxon>Viridiplantae</taxon>
        <taxon>Streptophyta</taxon>
        <taxon>Embryophyta</taxon>
        <taxon>Tracheophyta</taxon>
        <taxon>Spermatophyta</taxon>
        <taxon>Magnoliopsida</taxon>
        <taxon>Liliopsida</taxon>
        <taxon>Poales</taxon>
        <taxon>Poaceae</taxon>
        <taxon>PACMAD clade</taxon>
        <taxon>Arundinoideae</taxon>
        <taxon>Arundineae</taxon>
        <taxon>Arundo</taxon>
    </lineage>
</organism>
<proteinExistence type="predicted"/>
<protein>
    <submittedName>
        <fullName evidence="1">Uncharacterized protein</fullName>
    </submittedName>
</protein>
<reference evidence="1" key="2">
    <citation type="journal article" date="2015" name="Data Brief">
        <title>Shoot transcriptome of the giant reed, Arundo donax.</title>
        <authorList>
            <person name="Barrero R.A."/>
            <person name="Guerrero F.D."/>
            <person name="Moolhuijzen P."/>
            <person name="Goolsby J.A."/>
            <person name="Tidwell J."/>
            <person name="Bellgard S.E."/>
            <person name="Bellgard M.I."/>
        </authorList>
    </citation>
    <scope>NUCLEOTIDE SEQUENCE</scope>
    <source>
        <tissue evidence="1">Shoot tissue taken approximately 20 cm above the soil surface</tissue>
    </source>
</reference>
<evidence type="ECO:0000313" key="1">
    <source>
        <dbReference type="EMBL" id="JAD35509.1"/>
    </source>
</evidence>
<name>A0A0A8Z7Z1_ARUDO</name>
<reference evidence="1" key="1">
    <citation type="submission" date="2014-09" db="EMBL/GenBank/DDBJ databases">
        <authorList>
            <person name="Magalhaes I.L.F."/>
            <person name="Oliveira U."/>
            <person name="Santos F.R."/>
            <person name="Vidigal T.H.D.A."/>
            <person name="Brescovit A.D."/>
            <person name="Santos A.J."/>
        </authorList>
    </citation>
    <scope>NUCLEOTIDE SEQUENCE</scope>
    <source>
        <tissue evidence="1">Shoot tissue taken approximately 20 cm above the soil surface</tissue>
    </source>
</reference>
<dbReference type="AlphaFoldDB" id="A0A0A8Z7Z1"/>
<sequence length="25" mass="3118">MLDNRYYLISQLLLIQKYVENLINF</sequence>
<dbReference type="EMBL" id="GBRH01262386">
    <property type="protein sequence ID" value="JAD35509.1"/>
    <property type="molecule type" value="Transcribed_RNA"/>
</dbReference>